<name>A0ACC1D9J1_9NEOP</name>
<accession>A0ACC1D9J1</accession>
<evidence type="ECO:0000313" key="1">
    <source>
        <dbReference type="EMBL" id="KAJ0180429.1"/>
    </source>
</evidence>
<proteinExistence type="predicted"/>
<dbReference type="EMBL" id="CM034392">
    <property type="protein sequence ID" value="KAJ0180429.1"/>
    <property type="molecule type" value="Genomic_DNA"/>
</dbReference>
<comment type="caution">
    <text evidence="1">The sequence shown here is derived from an EMBL/GenBank/DDBJ whole genome shotgun (WGS) entry which is preliminary data.</text>
</comment>
<sequence>MITMFSNSKLLWALWQVINWCASRTSMPLLMVASTTFLLVRLLTVFSKTRKLPPGPWGPPVVGYLPFLGIRHKTFMELARNYGALFSARLGNQLVVVLSDYKLIRETFRLEEFTGRPSTPLMHTLDGLGIINSVGRLWKSQRRFLHDKLREFGMTYMGNGKKIMEARIKNEVYELITNLHRAEGAPIDANPLLALGVSNVICGITMSVRFSHGDARFERLNNLIEEGMRLFGEVHYGEYIPLYNYLPGKAQAQEKVAKNREEMFAFYQTLIDEHRETLDINNVRDLIDVYLIEIEKAKTEGRAGELFEGRDHELQLKQILGDLFSAGMETIKSSLLWMIVYMLRNPDVKRRVQEELDAVIGPDRLPSIDDIPNLPYTETTILETLRMSSIVPLATTHSPTKDVYLNGYRIPAGSQVVPLINSVHMDPKLWNEPNKFNPSRFIDDSGKIRRPEYFMPFGVGRRMCLGDVLARKEMFMFFACMMHQFDVQMEAGDAPPSLEGTVGATISPKAFRVKFIARSPPVQNAALAPDHPHLRHVGAH</sequence>
<dbReference type="Proteomes" id="UP000824533">
    <property type="component" value="Linkage Group LG06"/>
</dbReference>
<keyword evidence="2" id="KW-1185">Reference proteome</keyword>
<protein>
    <submittedName>
        <fullName evidence="1">Uncharacterized protein</fullName>
    </submittedName>
</protein>
<reference evidence="1 2" key="1">
    <citation type="journal article" date="2021" name="Front. Genet.">
        <title>Chromosome-Level Genome Assembly Reveals Significant Gene Expansion in the Toll and IMD Signaling Pathways of Dendrolimus kikuchii.</title>
        <authorList>
            <person name="Zhou J."/>
            <person name="Wu P."/>
            <person name="Xiong Z."/>
            <person name="Liu N."/>
            <person name="Zhao N."/>
            <person name="Ji M."/>
            <person name="Qiu Y."/>
            <person name="Yang B."/>
        </authorList>
    </citation>
    <scope>NUCLEOTIDE SEQUENCE [LARGE SCALE GENOMIC DNA]</scope>
    <source>
        <strain evidence="1">Ann1</strain>
    </source>
</reference>
<organism evidence="1 2">
    <name type="scientific">Dendrolimus kikuchii</name>
    <dbReference type="NCBI Taxonomy" id="765133"/>
    <lineage>
        <taxon>Eukaryota</taxon>
        <taxon>Metazoa</taxon>
        <taxon>Ecdysozoa</taxon>
        <taxon>Arthropoda</taxon>
        <taxon>Hexapoda</taxon>
        <taxon>Insecta</taxon>
        <taxon>Pterygota</taxon>
        <taxon>Neoptera</taxon>
        <taxon>Endopterygota</taxon>
        <taxon>Lepidoptera</taxon>
        <taxon>Glossata</taxon>
        <taxon>Ditrysia</taxon>
        <taxon>Bombycoidea</taxon>
        <taxon>Lasiocampidae</taxon>
        <taxon>Dendrolimus</taxon>
    </lineage>
</organism>
<evidence type="ECO:0000313" key="2">
    <source>
        <dbReference type="Proteomes" id="UP000824533"/>
    </source>
</evidence>
<gene>
    <name evidence="1" type="ORF">K1T71_003833</name>
</gene>